<reference evidence="3" key="1">
    <citation type="submission" date="2025-08" db="UniProtKB">
        <authorList>
            <consortium name="RefSeq"/>
        </authorList>
    </citation>
    <scope>IDENTIFICATION</scope>
    <source>
        <strain evidence="3">14028-0561.14</strain>
        <tissue evidence="3">Whole fly</tissue>
    </source>
</reference>
<evidence type="ECO:0000313" key="2">
    <source>
        <dbReference type="Proteomes" id="UP001652661"/>
    </source>
</evidence>
<sequence length="223" mass="25470">MFRAIFLIPVLCLILVATQDEVVPDDPEVQKEMHAMFYTARVACADENLIPYGKSRFWFSFALLSLNLYWVKALQDHAKDNGDVFIINYDSFDGDVDDISTTTPAPREADYVDFDEVNRNCNASFITPMPNVLQFNITGELPDDKDKTSMCYFNCFFEKSGLMKDYKLNKDLVRKYVWPATGDSIQVCEDEGKEELNACERGYAIVKCVFVRALTDARNKPTV</sequence>
<feature type="signal peptide" evidence="1">
    <location>
        <begin position="1"/>
        <end position="18"/>
    </location>
</feature>
<proteinExistence type="predicted"/>
<accession>A0A6P4JS84</accession>
<dbReference type="AlphaFoldDB" id="A0A6P4JS84"/>
<dbReference type="SMART" id="SM00708">
    <property type="entry name" value="PhBP"/>
    <property type="match status" value="1"/>
</dbReference>
<dbReference type="Proteomes" id="UP001652661">
    <property type="component" value="Chromosome 3R"/>
</dbReference>
<dbReference type="InterPro" id="IPR036728">
    <property type="entry name" value="PBP_GOBP_sf"/>
</dbReference>
<evidence type="ECO:0000313" key="3">
    <source>
        <dbReference type="RefSeq" id="XP_017037564.1"/>
    </source>
</evidence>
<dbReference type="SUPFAM" id="SSF47565">
    <property type="entry name" value="Insect pheromone/odorant-binding proteins"/>
    <property type="match status" value="1"/>
</dbReference>
<dbReference type="CDD" id="cd23992">
    <property type="entry name" value="PBP_GOBP"/>
    <property type="match status" value="1"/>
</dbReference>
<dbReference type="Pfam" id="PF01395">
    <property type="entry name" value="PBP_GOBP"/>
    <property type="match status" value="1"/>
</dbReference>
<organism evidence="2 3">
    <name type="scientific">Drosophila kikkawai</name>
    <name type="common">Fruit fly</name>
    <dbReference type="NCBI Taxonomy" id="30033"/>
    <lineage>
        <taxon>Eukaryota</taxon>
        <taxon>Metazoa</taxon>
        <taxon>Ecdysozoa</taxon>
        <taxon>Arthropoda</taxon>
        <taxon>Hexapoda</taxon>
        <taxon>Insecta</taxon>
        <taxon>Pterygota</taxon>
        <taxon>Neoptera</taxon>
        <taxon>Endopterygota</taxon>
        <taxon>Diptera</taxon>
        <taxon>Brachycera</taxon>
        <taxon>Muscomorpha</taxon>
        <taxon>Ephydroidea</taxon>
        <taxon>Drosophilidae</taxon>
        <taxon>Drosophila</taxon>
        <taxon>Sophophora</taxon>
    </lineage>
</organism>
<protein>
    <submittedName>
        <fullName evidence="3">General odorant-binding protein 84a isoform X2</fullName>
    </submittedName>
</protein>
<keyword evidence="2" id="KW-1185">Reference proteome</keyword>
<dbReference type="GO" id="GO:0005549">
    <property type="term" value="F:odorant binding"/>
    <property type="evidence" value="ECO:0007669"/>
    <property type="project" value="InterPro"/>
</dbReference>
<dbReference type="RefSeq" id="XP_017037564.1">
    <property type="nucleotide sequence ID" value="XM_017182075.3"/>
</dbReference>
<evidence type="ECO:0000256" key="1">
    <source>
        <dbReference type="SAM" id="SignalP"/>
    </source>
</evidence>
<keyword evidence="1" id="KW-0732">Signal</keyword>
<dbReference type="InterPro" id="IPR006170">
    <property type="entry name" value="PBP/GOBP"/>
</dbReference>
<dbReference type="Gene3D" id="1.10.238.20">
    <property type="entry name" value="Pheromone/general odorant binding protein domain"/>
    <property type="match status" value="1"/>
</dbReference>
<gene>
    <name evidence="3" type="primary">Obp84a</name>
</gene>
<feature type="chain" id="PRO_5027589016" evidence="1">
    <location>
        <begin position="19"/>
        <end position="223"/>
    </location>
</feature>
<name>A0A6P4JS84_DROKI</name>
<dbReference type="OrthoDB" id="8184571at2759"/>